<dbReference type="InterPro" id="IPR035965">
    <property type="entry name" value="PAS-like_dom_sf"/>
</dbReference>
<name>A0AB39UY32_9GAMM</name>
<dbReference type="FunFam" id="3.30.70.270:FF:000001">
    <property type="entry name" value="Diguanylate cyclase domain protein"/>
    <property type="match status" value="1"/>
</dbReference>
<dbReference type="CDD" id="cd01948">
    <property type="entry name" value="EAL"/>
    <property type="match status" value="1"/>
</dbReference>
<dbReference type="Gene3D" id="3.30.450.20">
    <property type="entry name" value="PAS domain"/>
    <property type="match status" value="1"/>
</dbReference>
<organism evidence="5">
    <name type="scientific">Thermohahella caldifontis</name>
    <dbReference type="NCBI Taxonomy" id="3142973"/>
    <lineage>
        <taxon>Bacteria</taxon>
        <taxon>Pseudomonadati</taxon>
        <taxon>Pseudomonadota</taxon>
        <taxon>Gammaproteobacteria</taxon>
        <taxon>Oceanospirillales</taxon>
        <taxon>Hahellaceae</taxon>
        <taxon>Thermohahella</taxon>
    </lineage>
</organism>
<feature type="transmembrane region" description="Helical" evidence="2">
    <location>
        <begin position="158"/>
        <end position="180"/>
    </location>
</feature>
<dbReference type="Pfam" id="PF00563">
    <property type="entry name" value="EAL"/>
    <property type="match status" value="1"/>
</dbReference>
<dbReference type="SUPFAM" id="SSF141868">
    <property type="entry name" value="EAL domain-like"/>
    <property type="match status" value="1"/>
</dbReference>
<dbReference type="AlphaFoldDB" id="A0AB39UY32"/>
<feature type="transmembrane region" description="Helical" evidence="2">
    <location>
        <begin position="215"/>
        <end position="232"/>
    </location>
</feature>
<accession>A0AB39UY32</accession>
<dbReference type="SUPFAM" id="SSF55785">
    <property type="entry name" value="PYP-like sensor domain (PAS domain)"/>
    <property type="match status" value="1"/>
</dbReference>
<dbReference type="InterPro" id="IPR001633">
    <property type="entry name" value="EAL_dom"/>
</dbReference>
<keyword evidence="2" id="KW-0472">Membrane</keyword>
<dbReference type="GO" id="GO:0003824">
    <property type="term" value="F:catalytic activity"/>
    <property type="evidence" value="ECO:0007669"/>
    <property type="project" value="UniProtKB-ARBA"/>
</dbReference>
<reference evidence="5" key="1">
    <citation type="submission" date="2024-05" db="EMBL/GenBank/DDBJ databases">
        <title>Genome sequencing of novel strain.</title>
        <authorList>
            <person name="Ganbat D."/>
            <person name="Ganbat S."/>
            <person name="Lee S.-J."/>
        </authorList>
    </citation>
    <scope>NUCLEOTIDE SEQUENCE</scope>
    <source>
        <strain evidence="5">SMD15-11</strain>
    </source>
</reference>
<dbReference type="SMART" id="SM00267">
    <property type="entry name" value="GGDEF"/>
    <property type="match status" value="1"/>
</dbReference>
<dbReference type="Pfam" id="PF13188">
    <property type="entry name" value="PAS_8"/>
    <property type="match status" value="1"/>
</dbReference>
<dbReference type="RefSeq" id="WP_369602216.1">
    <property type="nucleotide sequence ID" value="NZ_CP154858.1"/>
</dbReference>
<dbReference type="Gene3D" id="3.30.70.270">
    <property type="match status" value="1"/>
</dbReference>
<dbReference type="PROSITE" id="PS50883">
    <property type="entry name" value="EAL"/>
    <property type="match status" value="1"/>
</dbReference>
<feature type="transmembrane region" description="Helical" evidence="2">
    <location>
        <begin position="69"/>
        <end position="87"/>
    </location>
</feature>
<dbReference type="InterPro" id="IPR029787">
    <property type="entry name" value="Nucleotide_cyclase"/>
</dbReference>
<evidence type="ECO:0000313" key="5">
    <source>
        <dbReference type="EMBL" id="XDT73222.1"/>
    </source>
</evidence>
<dbReference type="PROSITE" id="PS50887">
    <property type="entry name" value="GGDEF"/>
    <property type="match status" value="1"/>
</dbReference>
<dbReference type="PANTHER" id="PTHR44757:SF2">
    <property type="entry name" value="BIOFILM ARCHITECTURE MAINTENANCE PROTEIN MBAA"/>
    <property type="match status" value="1"/>
</dbReference>
<dbReference type="InterPro" id="IPR000160">
    <property type="entry name" value="GGDEF_dom"/>
</dbReference>
<evidence type="ECO:0000259" key="4">
    <source>
        <dbReference type="PROSITE" id="PS50887"/>
    </source>
</evidence>
<evidence type="ECO:0000256" key="2">
    <source>
        <dbReference type="SAM" id="Phobius"/>
    </source>
</evidence>
<dbReference type="NCBIfam" id="TIGR00254">
    <property type="entry name" value="GGDEF"/>
    <property type="match status" value="1"/>
</dbReference>
<dbReference type="CDD" id="cd01949">
    <property type="entry name" value="GGDEF"/>
    <property type="match status" value="1"/>
</dbReference>
<dbReference type="EMBL" id="CP154858">
    <property type="protein sequence ID" value="XDT73222.1"/>
    <property type="molecule type" value="Genomic_DNA"/>
</dbReference>
<dbReference type="InterPro" id="IPR052155">
    <property type="entry name" value="Biofilm_reg_signaling"/>
</dbReference>
<keyword evidence="2" id="KW-0812">Transmembrane</keyword>
<comment type="cofactor">
    <cofactor evidence="1">
        <name>Mg(2+)</name>
        <dbReference type="ChEBI" id="CHEBI:18420"/>
    </cofactor>
</comment>
<feature type="domain" description="EAL" evidence="3">
    <location>
        <begin position="624"/>
        <end position="878"/>
    </location>
</feature>
<gene>
    <name evidence="5" type="ORF">AAIA72_04400</name>
</gene>
<proteinExistence type="predicted"/>
<dbReference type="Gene3D" id="3.20.20.450">
    <property type="entry name" value="EAL domain"/>
    <property type="match status" value="1"/>
</dbReference>
<dbReference type="KEGG" id="tcd:AAIA72_04400"/>
<feature type="domain" description="GGDEF" evidence="4">
    <location>
        <begin position="482"/>
        <end position="615"/>
    </location>
</feature>
<dbReference type="InterPro" id="IPR043128">
    <property type="entry name" value="Rev_trsase/Diguanyl_cyclase"/>
</dbReference>
<evidence type="ECO:0000256" key="1">
    <source>
        <dbReference type="ARBA" id="ARBA00001946"/>
    </source>
</evidence>
<sequence>MLKDLTRSASHLLATATTSLRLNRMLAGLLLPAALLALSGLTLTFVPIGQIPFWLPLAGLPLVLRLSPAQRLATLIIFILGASTLLVRHGLGQWPDDTIPRLASVATAQSLLAAFVLAAATTRFGKMPLPGQYIAGILIAGVSSFAMARGLSAPHQHIAMAALAWFAALALPSLAGLHLWHPAPIAPPEIRPKLLFWVPALLLTLFVQHRWPGQTGFLSAILMVGGIVGVPVPTARKLVALTALPSAYVQAAYLHGAEPAMALAWIEQTILLALSLHVLRIRKSRDTALGQLESEVQARTQQLHAINEALNEEIRHSRQAEERYQTAYRKLRALFDASPVPILVADKTLSLLQVNQAARTLLFGNGETPESLTRLLESAQQNTLLQHVRKVLGEPGSQRCMDLSVSTDDGKRLLRWTIAGYPDESSGHEAVILVGTDMTEVRDNQERLFYLAHYDPLTETANRRLLEERCRQTLKQIQRHGGRMALINLDLDHFKRINDSLGHDAGDQLLKTIAERLKKALREEDTVSRLGGDEFVVVLHRVDGPSGAYKVAQNLLDAIREPVSLGNQTFTVSGSMGIALAPLDSMTYSGLLKCADMAMYAAKKAGRNRIALYAPHMNESLQAQMKLEQALQEAVEKQHFMLCYHPIVDITSHRIVALEALLRWKHPDGRLLAPREFLDTADNMGLLSRIADWALQNVCLQARLISHVAGQPVRVSLNVSARQIMEGNLLSAVSRALAMTRVDPRLIAIELKESSLASHPSDVREALTSLKHMGVDVILDSFGDGLSNLAELVQLPFRAVKIGRRLVKALPDDEVATTLVDTLITVAGKTGQLIMAEGIELPEQEAWFRERQVRLLQGYLYCKPVFQDDIAAFFRQNENGYLFRAGQYDLPLPARDTD</sequence>
<dbReference type="InterPro" id="IPR035919">
    <property type="entry name" value="EAL_sf"/>
</dbReference>
<dbReference type="SMART" id="SM00052">
    <property type="entry name" value="EAL"/>
    <property type="match status" value="1"/>
</dbReference>
<evidence type="ECO:0000259" key="3">
    <source>
        <dbReference type="PROSITE" id="PS50883"/>
    </source>
</evidence>
<keyword evidence="2" id="KW-1133">Transmembrane helix</keyword>
<feature type="transmembrane region" description="Helical" evidence="2">
    <location>
        <begin position="99"/>
        <end position="121"/>
    </location>
</feature>
<feature type="transmembrane region" description="Helical" evidence="2">
    <location>
        <begin position="192"/>
        <end position="208"/>
    </location>
</feature>
<dbReference type="PANTHER" id="PTHR44757">
    <property type="entry name" value="DIGUANYLATE CYCLASE DGCP"/>
    <property type="match status" value="1"/>
</dbReference>
<dbReference type="InterPro" id="IPR000014">
    <property type="entry name" value="PAS"/>
</dbReference>
<dbReference type="Pfam" id="PF00990">
    <property type="entry name" value="GGDEF"/>
    <property type="match status" value="1"/>
</dbReference>
<feature type="transmembrane region" description="Helical" evidence="2">
    <location>
        <begin position="29"/>
        <end position="49"/>
    </location>
</feature>
<dbReference type="SUPFAM" id="SSF55073">
    <property type="entry name" value="Nucleotide cyclase"/>
    <property type="match status" value="1"/>
</dbReference>
<feature type="transmembrane region" description="Helical" evidence="2">
    <location>
        <begin position="133"/>
        <end position="151"/>
    </location>
</feature>
<protein>
    <submittedName>
        <fullName evidence="5">EAL domain-containing protein</fullName>
    </submittedName>
</protein>